<dbReference type="Pfam" id="PF04235">
    <property type="entry name" value="DUF418"/>
    <property type="match status" value="1"/>
</dbReference>
<protein>
    <submittedName>
        <fullName evidence="3">DUF418 domain-containing protein</fullName>
    </submittedName>
</protein>
<dbReference type="PANTHER" id="PTHR30590:SF2">
    <property type="entry name" value="INNER MEMBRANE PROTEIN"/>
    <property type="match status" value="1"/>
</dbReference>
<dbReference type="Proteomes" id="UP000238563">
    <property type="component" value="Unassembled WGS sequence"/>
</dbReference>
<feature type="transmembrane region" description="Helical" evidence="1">
    <location>
        <begin position="300"/>
        <end position="325"/>
    </location>
</feature>
<dbReference type="AlphaFoldDB" id="A0A2S9JQ73"/>
<feature type="transmembrane region" description="Helical" evidence="1">
    <location>
        <begin position="41"/>
        <end position="62"/>
    </location>
</feature>
<evidence type="ECO:0000313" key="4">
    <source>
        <dbReference type="Proteomes" id="UP000238563"/>
    </source>
</evidence>
<evidence type="ECO:0000259" key="2">
    <source>
        <dbReference type="Pfam" id="PF04235"/>
    </source>
</evidence>
<gene>
    <name evidence="3" type="ORF">C5750_09085</name>
</gene>
<proteinExistence type="predicted"/>
<keyword evidence="1" id="KW-1133">Transmembrane helix</keyword>
<dbReference type="InterPro" id="IPR052529">
    <property type="entry name" value="Bact_Transport_Assoc"/>
</dbReference>
<feature type="domain" description="DUF418" evidence="2">
    <location>
        <begin position="252"/>
        <end position="411"/>
    </location>
</feature>
<feature type="transmembrane region" description="Helical" evidence="1">
    <location>
        <begin position="271"/>
        <end position="294"/>
    </location>
</feature>
<evidence type="ECO:0000313" key="3">
    <source>
        <dbReference type="EMBL" id="PRD55309.1"/>
    </source>
</evidence>
<sequence length="422" mass="46291">MECRCRPKTCSVPDQKSPLSEGVTRLSVSSLTQDRIVNVDALRGFALLGILLVNIMAFSSAFYGAEIPDPAFSSPVDQGARFLIACLFETKFYLLFSFLFGYSFTLQMQSAEKAGKSFLPRLLRRQAGLWIIGIVHAVLLFHGDILTTYAVLGVVLLMLRNQDEARILKLAKWLVIGTALLWIIMALLAASEPPSGNPDAIRANADAVALAYRSSPATVIGQHIEELSTIWMVIGLIQAPCALAMFLLGLAAGKRQVFLRFDDYKWLFRRLLAGGIAIGLPGAIFYGWCSVYLIGSIWDMAGLAVGILTAPFLTGAYIAGAMFLFQSVNGKSLSGLLAPVGRMALSNYLLQSAICATLFYAYGFGLIGMTAPMTGIFIALGIFGVQLILSTWWMSRFQYGPLEWLLRFVTIAARPRWRKQRP</sequence>
<accession>A0A2S9JQ73</accession>
<name>A0A2S9JQ73_9HYPH</name>
<keyword evidence="1" id="KW-0812">Transmembrane</keyword>
<dbReference type="EMBL" id="PVBT01000002">
    <property type="protein sequence ID" value="PRD55309.1"/>
    <property type="molecule type" value="Genomic_DNA"/>
</dbReference>
<organism evidence="3 4">
    <name type="scientific">Phyllobacterium myrsinacearum</name>
    <dbReference type="NCBI Taxonomy" id="28101"/>
    <lineage>
        <taxon>Bacteria</taxon>
        <taxon>Pseudomonadati</taxon>
        <taxon>Pseudomonadota</taxon>
        <taxon>Alphaproteobacteria</taxon>
        <taxon>Hyphomicrobiales</taxon>
        <taxon>Phyllobacteriaceae</taxon>
        <taxon>Phyllobacterium</taxon>
    </lineage>
</organism>
<feature type="transmembrane region" description="Helical" evidence="1">
    <location>
        <begin position="82"/>
        <end position="102"/>
    </location>
</feature>
<keyword evidence="4" id="KW-1185">Reference proteome</keyword>
<dbReference type="InterPro" id="IPR007349">
    <property type="entry name" value="DUF418"/>
</dbReference>
<evidence type="ECO:0000256" key="1">
    <source>
        <dbReference type="SAM" id="Phobius"/>
    </source>
</evidence>
<dbReference type="PANTHER" id="PTHR30590">
    <property type="entry name" value="INNER MEMBRANE PROTEIN"/>
    <property type="match status" value="1"/>
</dbReference>
<keyword evidence="1" id="KW-0472">Membrane</keyword>
<reference evidence="3 4" key="1">
    <citation type="submission" date="2018-02" db="EMBL/GenBank/DDBJ databases">
        <title>The draft genome of Phyllobacterium myrsinacearum DSM5892.</title>
        <authorList>
            <person name="Li L."/>
            <person name="Liu L."/>
            <person name="Zhang X."/>
            <person name="Wang T."/>
        </authorList>
    </citation>
    <scope>NUCLEOTIDE SEQUENCE [LARGE SCALE GENOMIC DNA]</scope>
    <source>
        <strain evidence="3 4">DSM 5892</strain>
    </source>
</reference>
<feature type="transmembrane region" description="Helical" evidence="1">
    <location>
        <begin position="345"/>
        <end position="367"/>
    </location>
</feature>
<feature type="transmembrane region" description="Helical" evidence="1">
    <location>
        <begin position="230"/>
        <end position="250"/>
    </location>
</feature>
<feature type="transmembrane region" description="Helical" evidence="1">
    <location>
        <begin position="145"/>
        <end position="161"/>
    </location>
</feature>
<comment type="caution">
    <text evidence="3">The sequence shown here is derived from an EMBL/GenBank/DDBJ whole genome shotgun (WGS) entry which is preliminary data.</text>
</comment>
<feature type="transmembrane region" description="Helical" evidence="1">
    <location>
        <begin position="373"/>
        <end position="394"/>
    </location>
</feature>
<feature type="transmembrane region" description="Helical" evidence="1">
    <location>
        <begin position="122"/>
        <end position="139"/>
    </location>
</feature>
<feature type="transmembrane region" description="Helical" evidence="1">
    <location>
        <begin position="173"/>
        <end position="190"/>
    </location>
</feature>
<dbReference type="OrthoDB" id="9807744at2"/>